<keyword evidence="1" id="KW-0732">Signal</keyword>
<sequence>MNPFLIIFVMSSLIPNALDSTSSLISGLAPNSADAISCTPGFCAFSTDTVTACPLPTFSWKCTRPTGNRKKSPVFSFAANSFPAVSTNPTCTSPFSTVITSDALGCVWGGTRPPLA</sequence>
<protein>
    <recommendedName>
        <fullName evidence="5">Secreted protein</fullName>
    </recommendedName>
</protein>
<evidence type="ECO:0000256" key="1">
    <source>
        <dbReference type="SAM" id="SignalP"/>
    </source>
</evidence>
<accession>A0A8T0G7V3</accession>
<organism evidence="3 4">
    <name type="scientific">Ceratodon purpureus</name>
    <name type="common">Fire moss</name>
    <name type="synonym">Dicranum purpureum</name>
    <dbReference type="NCBI Taxonomy" id="3225"/>
    <lineage>
        <taxon>Eukaryota</taxon>
        <taxon>Viridiplantae</taxon>
        <taxon>Streptophyta</taxon>
        <taxon>Embryophyta</taxon>
        <taxon>Bryophyta</taxon>
        <taxon>Bryophytina</taxon>
        <taxon>Bryopsida</taxon>
        <taxon>Dicranidae</taxon>
        <taxon>Pseudoditrichales</taxon>
        <taxon>Ditrichaceae</taxon>
        <taxon>Ceratodon</taxon>
    </lineage>
</organism>
<evidence type="ECO:0000313" key="3">
    <source>
        <dbReference type="EMBL" id="KAG0555333.1"/>
    </source>
</evidence>
<comment type="caution">
    <text evidence="3">The sequence shown here is derived from an EMBL/GenBank/DDBJ whole genome shotgun (WGS) entry which is preliminary data.</text>
</comment>
<keyword evidence="4" id="KW-1185">Reference proteome</keyword>
<gene>
    <name evidence="2" type="ORF">KC19_12G160700</name>
    <name evidence="3" type="ORF">KC19_12G161800</name>
</gene>
<proteinExistence type="predicted"/>
<name>A0A8T0G7V3_CERPU</name>
<dbReference type="AlphaFoldDB" id="A0A8T0G7V3"/>
<evidence type="ECO:0008006" key="5">
    <source>
        <dbReference type="Google" id="ProtNLM"/>
    </source>
</evidence>
<evidence type="ECO:0000313" key="4">
    <source>
        <dbReference type="Proteomes" id="UP000822688"/>
    </source>
</evidence>
<reference evidence="3" key="1">
    <citation type="submission" date="2020-06" db="EMBL/GenBank/DDBJ databases">
        <title>WGS assembly of Ceratodon purpureus strain R40.</title>
        <authorList>
            <person name="Carey S.B."/>
            <person name="Jenkins J."/>
            <person name="Shu S."/>
            <person name="Lovell J.T."/>
            <person name="Sreedasyam A."/>
            <person name="Maumus F."/>
            <person name="Tiley G.P."/>
            <person name="Fernandez-Pozo N."/>
            <person name="Barry K."/>
            <person name="Chen C."/>
            <person name="Wang M."/>
            <person name="Lipzen A."/>
            <person name="Daum C."/>
            <person name="Saski C.A."/>
            <person name="Payton A.C."/>
            <person name="Mcbreen J.C."/>
            <person name="Conrad R.E."/>
            <person name="Kollar L.M."/>
            <person name="Olsson S."/>
            <person name="Huttunen S."/>
            <person name="Landis J.B."/>
            <person name="Wickett N.J."/>
            <person name="Johnson M.G."/>
            <person name="Rensing S.A."/>
            <person name="Grimwood J."/>
            <person name="Schmutz J."/>
            <person name="Mcdaniel S.F."/>
        </authorList>
    </citation>
    <scope>NUCLEOTIDE SEQUENCE</scope>
    <source>
        <strain evidence="3">R40</strain>
    </source>
</reference>
<evidence type="ECO:0000313" key="2">
    <source>
        <dbReference type="EMBL" id="KAG0555321.1"/>
    </source>
</evidence>
<feature type="chain" id="PRO_5036274436" description="Secreted protein" evidence="1">
    <location>
        <begin position="20"/>
        <end position="116"/>
    </location>
</feature>
<dbReference type="EMBL" id="CM026433">
    <property type="protein sequence ID" value="KAG0555333.1"/>
    <property type="molecule type" value="Genomic_DNA"/>
</dbReference>
<dbReference type="Proteomes" id="UP000822688">
    <property type="component" value="Chromosome 12"/>
</dbReference>
<dbReference type="EMBL" id="CM026433">
    <property type="protein sequence ID" value="KAG0555321.1"/>
    <property type="molecule type" value="Genomic_DNA"/>
</dbReference>
<feature type="signal peptide" evidence="1">
    <location>
        <begin position="1"/>
        <end position="19"/>
    </location>
</feature>